<dbReference type="SMART" id="SM00564">
    <property type="entry name" value="PQQ"/>
    <property type="match status" value="5"/>
</dbReference>
<feature type="transmembrane region" description="Helical" evidence="4">
    <location>
        <begin position="6"/>
        <end position="27"/>
    </location>
</feature>
<dbReference type="Gramene" id="Psat03G0595900-T1">
    <property type="protein sequence ID" value="KAI5432022.1"/>
    <property type="gene ID" value="KIW84_035959"/>
</dbReference>
<name>A0A9D5B1I0_PEA</name>
<evidence type="ECO:0000313" key="6">
    <source>
        <dbReference type="EMBL" id="KAI5432022.1"/>
    </source>
</evidence>
<dbReference type="PANTHER" id="PTHR32303">
    <property type="entry name" value="QUINOPROTEIN ALCOHOL DEHYDROGENASE (CYTOCHROME C)"/>
    <property type="match status" value="1"/>
</dbReference>
<feature type="non-terminal residue" evidence="6">
    <location>
        <position position="575"/>
    </location>
</feature>
<keyword evidence="4" id="KW-1133">Transmembrane helix</keyword>
<dbReference type="Gene3D" id="2.140.10.10">
    <property type="entry name" value="Quinoprotein alcohol dehydrogenase-like superfamily"/>
    <property type="match status" value="1"/>
</dbReference>
<keyword evidence="7" id="KW-1185">Reference proteome</keyword>
<feature type="domain" description="Pyrrolo-quinoline quinone repeat" evidence="5">
    <location>
        <begin position="472"/>
        <end position="550"/>
    </location>
</feature>
<dbReference type="InterPro" id="IPR018391">
    <property type="entry name" value="PQQ_b-propeller_rpt"/>
</dbReference>
<evidence type="ECO:0000259" key="5">
    <source>
        <dbReference type="Pfam" id="PF13360"/>
    </source>
</evidence>
<dbReference type="AlphaFoldDB" id="A0A9D5B1I0"/>
<feature type="domain" description="Pyrrolo-quinoline quinone repeat" evidence="5">
    <location>
        <begin position="106"/>
        <end position="350"/>
    </location>
</feature>
<feature type="transmembrane region" description="Helical" evidence="4">
    <location>
        <begin position="48"/>
        <end position="67"/>
    </location>
</feature>
<dbReference type="PANTHER" id="PTHR32303:SF10">
    <property type="entry name" value="OUTER MEMBRANE PROTEIN ASSEMBLY FACTOR BAMB"/>
    <property type="match status" value="1"/>
</dbReference>
<evidence type="ECO:0000256" key="3">
    <source>
        <dbReference type="ARBA" id="ARBA00023002"/>
    </source>
</evidence>
<dbReference type="GO" id="GO:0016491">
    <property type="term" value="F:oxidoreductase activity"/>
    <property type="evidence" value="ECO:0007669"/>
    <property type="project" value="UniProtKB-KW"/>
</dbReference>
<protein>
    <recommendedName>
        <fullName evidence="5">Pyrrolo-quinoline quinone repeat domain-containing protein</fullName>
    </recommendedName>
</protein>
<evidence type="ECO:0000256" key="1">
    <source>
        <dbReference type="ARBA" id="ARBA00001931"/>
    </source>
</evidence>
<dbReference type="InterPro" id="IPR002372">
    <property type="entry name" value="PQQ_rpt_dom"/>
</dbReference>
<evidence type="ECO:0000256" key="4">
    <source>
        <dbReference type="SAM" id="Phobius"/>
    </source>
</evidence>
<proteinExistence type="inferred from homology"/>
<evidence type="ECO:0000313" key="7">
    <source>
        <dbReference type="Proteomes" id="UP001058974"/>
    </source>
</evidence>
<comment type="caution">
    <text evidence="6">The sequence shown here is derived from an EMBL/GenBank/DDBJ whole genome shotgun (WGS) entry which is preliminary data.</text>
</comment>
<dbReference type="EMBL" id="JAMSHJ010000003">
    <property type="protein sequence ID" value="KAI5432022.1"/>
    <property type="molecule type" value="Genomic_DNA"/>
</dbReference>
<accession>A0A9D5B1I0</accession>
<dbReference type="InterPro" id="IPR011047">
    <property type="entry name" value="Quinoprotein_ADH-like_sf"/>
</dbReference>
<organism evidence="6 7">
    <name type="scientific">Pisum sativum</name>
    <name type="common">Garden pea</name>
    <name type="synonym">Lathyrus oleraceus</name>
    <dbReference type="NCBI Taxonomy" id="3888"/>
    <lineage>
        <taxon>Eukaryota</taxon>
        <taxon>Viridiplantae</taxon>
        <taxon>Streptophyta</taxon>
        <taxon>Embryophyta</taxon>
        <taxon>Tracheophyta</taxon>
        <taxon>Spermatophyta</taxon>
        <taxon>Magnoliopsida</taxon>
        <taxon>eudicotyledons</taxon>
        <taxon>Gunneridae</taxon>
        <taxon>Pentapetalae</taxon>
        <taxon>rosids</taxon>
        <taxon>fabids</taxon>
        <taxon>Fabales</taxon>
        <taxon>Fabaceae</taxon>
        <taxon>Papilionoideae</taxon>
        <taxon>50 kb inversion clade</taxon>
        <taxon>NPAAA clade</taxon>
        <taxon>Hologalegina</taxon>
        <taxon>IRL clade</taxon>
        <taxon>Fabeae</taxon>
        <taxon>Lathyrus</taxon>
    </lineage>
</organism>
<dbReference type="Proteomes" id="UP001058974">
    <property type="component" value="Chromosome 3"/>
</dbReference>
<keyword evidence="4" id="KW-0812">Transmembrane</keyword>
<gene>
    <name evidence="6" type="ORF">KIW84_035959</name>
</gene>
<comment type="cofactor">
    <cofactor evidence="1">
        <name>pyrroloquinoline quinone</name>
        <dbReference type="ChEBI" id="CHEBI:58442"/>
    </cofactor>
</comment>
<dbReference type="SUPFAM" id="SSF50998">
    <property type="entry name" value="Quinoprotein alcohol dehydrogenase-like"/>
    <property type="match status" value="1"/>
</dbReference>
<keyword evidence="4" id="KW-0472">Membrane</keyword>
<sequence length="575" mass="62909">LSFFDKVFFCTPFAIYSIVYDILLSYITHLANYNSYIVFRFNNMSRRIDNIVLCLLLFCVHVALVFASSSESNNWLSHGGDLSNRRYASMEHKINPITAPHLKLKWKFFAGQDITATPTIYDGVIYFPSWNGNIYALKEDDGSVVWEKNVKELTGLNASVFIFNANGTVSRVSPSVAGDLLILGIYGPAVIIGLNRTTGELVWLTKLESHYRSFITMSGTYYNGSYYVGTSSLEEQVAIDKCCTFRGSFVKLDAKTGAILWQTYMLPDNKGKQDQYAGAAIWGSSPSIDVYRKHVYIATGNLYSAPQNILDCQERQNNQTTPVETDECIEPENHSNSMLALDLDTGKIKWFKQLGGLDVWFIACNNASTPNCPPQGPLPDSDFGEAPMMLTTYVNGTQKDIVVAVQKSGFAWALDRNNGTLLWFKQAGPSGTGGGGIWGASTDERRVYTNSANSNKDNFQLLPSNLNTTTGGWVAMDPRNGEILWSTANPGNSTVSGPVSVANDVLFGGSTDLSGHIYAINARNGKILWSYATGGSVYGGMSISDGCVYSGHGYNVSLGVFSNYTGGTSLFAFCV</sequence>
<dbReference type="Pfam" id="PF13360">
    <property type="entry name" value="PQQ_2"/>
    <property type="match status" value="2"/>
</dbReference>
<reference evidence="6 7" key="1">
    <citation type="journal article" date="2022" name="Nat. Genet.">
        <title>Improved pea reference genome and pan-genome highlight genomic features and evolutionary characteristics.</title>
        <authorList>
            <person name="Yang T."/>
            <person name="Liu R."/>
            <person name="Luo Y."/>
            <person name="Hu S."/>
            <person name="Wang D."/>
            <person name="Wang C."/>
            <person name="Pandey M.K."/>
            <person name="Ge S."/>
            <person name="Xu Q."/>
            <person name="Li N."/>
            <person name="Li G."/>
            <person name="Huang Y."/>
            <person name="Saxena R.K."/>
            <person name="Ji Y."/>
            <person name="Li M."/>
            <person name="Yan X."/>
            <person name="He Y."/>
            <person name="Liu Y."/>
            <person name="Wang X."/>
            <person name="Xiang C."/>
            <person name="Varshney R.K."/>
            <person name="Ding H."/>
            <person name="Gao S."/>
            <person name="Zong X."/>
        </authorList>
    </citation>
    <scope>NUCLEOTIDE SEQUENCE [LARGE SCALE GENOMIC DNA]</scope>
    <source>
        <strain evidence="6 7">cv. Zhongwan 6</strain>
    </source>
</reference>
<comment type="similarity">
    <text evidence="2">Belongs to the bacterial PQQ dehydrogenase family.</text>
</comment>
<keyword evidence="3" id="KW-0560">Oxidoreductase</keyword>
<evidence type="ECO:0000256" key="2">
    <source>
        <dbReference type="ARBA" id="ARBA00008156"/>
    </source>
</evidence>